<dbReference type="SUPFAM" id="SSF52540">
    <property type="entry name" value="P-loop containing nucleoside triphosphate hydrolases"/>
    <property type="match status" value="1"/>
</dbReference>
<dbReference type="AlphaFoldDB" id="A0A1S8GQ72"/>
<evidence type="ECO:0000256" key="9">
    <source>
        <dbReference type="ARBA" id="ARBA00022842"/>
    </source>
</evidence>
<keyword evidence="12" id="KW-1185">Reference proteome</keyword>
<dbReference type="EMBL" id="JATM01000002">
    <property type="protein sequence ID" value="OOL18846.1"/>
    <property type="molecule type" value="Genomic_DNA"/>
</dbReference>
<name>A0A1S8GQ72_9PROT</name>
<dbReference type="RefSeq" id="WP_077396032.1">
    <property type="nucleotide sequence ID" value="NZ_JATM01000002.1"/>
</dbReference>
<keyword evidence="4" id="KW-0963">Cytoplasm</keyword>
<evidence type="ECO:0000256" key="2">
    <source>
        <dbReference type="ARBA" id="ARBA00007599"/>
    </source>
</evidence>
<evidence type="ECO:0000256" key="3">
    <source>
        <dbReference type="ARBA" id="ARBA00019010"/>
    </source>
</evidence>
<comment type="caution">
    <text evidence="11">The sequence shown here is derived from an EMBL/GenBank/DDBJ whole genome shotgun (WGS) entry which is preliminary data.</text>
</comment>
<dbReference type="Proteomes" id="UP000200980">
    <property type="component" value="Unassembled WGS sequence"/>
</dbReference>
<dbReference type="Pfam" id="PF02367">
    <property type="entry name" value="TsaE"/>
    <property type="match status" value="1"/>
</dbReference>
<keyword evidence="6" id="KW-0479">Metal-binding</keyword>
<keyword evidence="8" id="KW-0067">ATP-binding</keyword>
<protein>
    <recommendedName>
        <fullName evidence="3">tRNA threonylcarbamoyladenosine biosynthesis protein TsaE</fullName>
    </recommendedName>
    <alternativeName>
        <fullName evidence="10">t(6)A37 threonylcarbamoyladenosine biosynthesis protein TsaE</fullName>
    </alternativeName>
</protein>
<organism evidence="11 12">
    <name type="scientific">Bombella intestini</name>
    <dbReference type="NCBI Taxonomy" id="1539051"/>
    <lineage>
        <taxon>Bacteria</taxon>
        <taxon>Pseudomonadati</taxon>
        <taxon>Pseudomonadota</taxon>
        <taxon>Alphaproteobacteria</taxon>
        <taxon>Acetobacterales</taxon>
        <taxon>Acetobacteraceae</taxon>
        <taxon>Bombella</taxon>
    </lineage>
</organism>
<evidence type="ECO:0000256" key="10">
    <source>
        <dbReference type="ARBA" id="ARBA00032441"/>
    </source>
</evidence>
<dbReference type="GO" id="GO:0002949">
    <property type="term" value="P:tRNA threonylcarbamoyladenosine modification"/>
    <property type="evidence" value="ECO:0007669"/>
    <property type="project" value="InterPro"/>
</dbReference>
<keyword evidence="7" id="KW-0547">Nucleotide-binding</keyword>
<dbReference type="STRING" id="1539051.AL01_03635"/>
<evidence type="ECO:0000313" key="11">
    <source>
        <dbReference type="EMBL" id="OOL18846.1"/>
    </source>
</evidence>
<dbReference type="GO" id="GO:0005737">
    <property type="term" value="C:cytoplasm"/>
    <property type="evidence" value="ECO:0007669"/>
    <property type="project" value="UniProtKB-SubCell"/>
</dbReference>
<evidence type="ECO:0000256" key="1">
    <source>
        <dbReference type="ARBA" id="ARBA00004496"/>
    </source>
</evidence>
<evidence type="ECO:0000256" key="7">
    <source>
        <dbReference type="ARBA" id="ARBA00022741"/>
    </source>
</evidence>
<dbReference type="OrthoDB" id="9800307at2"/>
<dbReference type="Gene3D" id="3.40.50.300">
    <property type="entry name" value="P-loop containing nucleotide triphosphate hydrolases"/>
    <property type="match status" value="1"/>
</dbReference>
<evidence type="ECO:0000256" key="8">
    <source>
        <dbReference type="ARBA" id="ARBA00022840"/>
    </source>
</evidence>
<dbReference type="GO" id="GO:0005524">
    <property type="term" value="F:ATP binding"/>
    <property type="evidence" value="ECO:0007669"/>
    <property type="project" value="UniProtKB-KW"/>
</dbReference>
<accession>A0A1S8GQ72</accession>
<dbReference type="PANTHER" id="PTHR33540:SF2">
    <property type="entry name" value="TRNA THREONYLCARBAMOYLADENOSINE BIOSYNTHESIS PROTEIN TSAE"/>
    <property type="match status" value="1"/>
</dbReference>
<dbReference type="PANTHER" id="PTHR33540">
    <property type="entry name" value="TRNA THREONYLCARBAMOYLADENOSINE BIOSYNTHESIS PROTEIN TSAE"/>
    <property type="match status" value="1"/>
</dbReference>
<keyword evidence="11" id="KW-0378">Hydrolase</keyword>
<evidence type="ECO:0000256" key="6">
    <source>
        <dbReference type="ARBA" id="ARBA00022723"/>
    </source>
</evidence>
<dbReference type="GO" id="GO:0046872">
    <property type="term" value="F:metal ion binding"/>
    <property type="evidence" value="ECO:0007669"/>
    <property type="project" value="UniProtKB-KW"/>
</dbReference>
<dbReference type="InterPro" id="IPR027417">
    <property type="entry name" value="P-loop_NTPase"/>
</dbReference>
<keyword evidence="9" id="KW-0460">Magnesium</keyword>
<dbReference type="NCBIfam" id="TIGR00150">
    <property type="entry name" value="T6A_YjeE"/>
    <property type="match status" value="1"/>
</dbReference>
<evidence type="ECO:0000256" key="4">
    <source>
        <dbReference type="ARBA" id="ARBA00022490"/>
    </source>
</evidence>
<dbReference type="GO" id="GO:0016787">
    <property type="term" value="F:hydrolase activity"/>
    <property type="evidence" value="ECO:0007669"/>
    <property type="project" value="UniProtKB-KW"/>
</dbReference>
<evidence type="ECO:0000313" key="12">
    <source>
        <dbReference type="Proteomes" id="UP000200980"/>
    </source>
</evidence>
<gene>
    <name evidence="11" type="ORF">AL01_03635</name>
</gene>
<proteinExistence type="inferred from homology"/>
<comment type="similarity">
    <text evidence="2">Belongs to the TsaE family.</text>
</comment>
<dbReference type="InterPro" id="IPR003442">
    <property type="entry name" value="T6A_TsaE"/>
</dbReference>
<keyword evidence="5" id="KW-0819">tRNA processing</keyword>
<sequence>MDVHLSSPQQTVLLARHLAGMLGSGDCLALQGEMGAGKSTFARALIRHLVGDESLEVPSPTFALVQPYDTKAGTVFHYDLWRLSGPDELYELSWDDACESIMLVEWPERAEELMPEDALYFMFVHGRGEEERVVTLRGWPEERLKALSATLVEGLTP</sequence>
<comment type="subcellular location">
    <subcellularLocation>
        <location evidence="1">Cytoplasm</location>
    </subcellularLocation>
</comment>
<evidence type="ECO:0000256" key="5">
    <source>
        <dbReference type="ARBA" id="ARBA00022694"/>
    </source>
</evidence>
<reference evidence="11 12" key="1">
    <citation type="journal article" date="2016" name="PLoS ONE">
        <title>Whole-Genome Sequence Analysis of Bombella intestini LMG 28161T, a Novel Acetic Acid Bacterium Isolated from the Crop of a Red-Tailed Bumble Bee, Bombus lapidarius.</title>
        <authorList>
            <person name="Li L."/>
            <person name="Illeghems K."/>
            <person name="Van Kerrebroeck S."/>
            <person name="Borremans W."/>
            <person name="Cleenwerck I."/>
            <person name="Smagghe G."/>
            <person name="De Vuyst L."/>
            <person name="Vandamme P."/>
        </authorList>
    </citation>
    <scope>NUCLEOTIDE SEQUENCE [LARGE SCALE GENOMIC DNA]</scope>
    <source>
        <strain evidence="11 12">R-52487</strain>
    </source>
</reference>